<dbReference type="SMART" id="SM00450">
    <property type="entry name" value="RHOD"/>
    <property type="match status" value="1"/>
</dbReference>
<keyword evidence="1" id="KW-0472">Membrane</keyword>
<dbReference type="Gene3D" id="3.40.250.10">
    <property type="entry name" value="Rhodanese-like domain"/>
    <property type="match status" value="1"/>
</dbReference>
<evidence type="ECO:0000256" key="1">
    <source>
        <dbReference type="SAM" id="Phobius"/>
    </source>
</evidence>
<dbReference type="InterPro" id="IPR052367">
    <property type="entry name" value="Thiosulfate_ST/Rhodanese-like"/>
</dbReference>
<dbReference type="Gene3D" id="6.10.140.1340">
    <property type="match status" value="1"/>
</dbReference>
<feature type="domain" description="Rhodanese" evidence="2">
    <location>
        <begin position="15"/>
        <end position="103"/>
    </location>
</feature>
<dbReference type="PANTHER" id="PTHR45431:SF3">
    <property type="entry name" value="RHODANESE-LIKE DOMAIN-CONTAINING PROTEIN 15, CHLOROPLASTIC"/>
    <property type="match status" value="1"/>
</dbReference>
<proteinExistence type="predicted"/>
<name>A0ABY7VUS7_9BACT</name>
<dbReference type="InterPro" id="IPR001763">
    <property type="entry name" value="Rhodanese-like_dom"/>
</dbReference>
<gene>
    <name evidence="3" type="ORF">PQO03_09055</name>
</gene>
<dbReference type="Pfam" id="PF11127">
    <property type="entry name" value="YgaP-like_TM"/>
    <property type="match status" value="1"/>
</dbReference>
<keyword evidence="4" id="KW-1185">Reference proteome</keyword>
<organism evidence="3 4">
    <name type="scientific">Lentisphaera profundi</name>
    <dbReference type="NCBI Taxonomy" id="1658616"/>
    <lineage>
        <taxon>Bacteria</taxon>
        <taxon>Pseudomonadati</taxon>
        <taxon>Lentisphaerota</taxon>
        <taxon>Lentisphaeria</taxon>
        <taxon>Lentisphaerales</taxon>
        <taxon>Lentisphaeraceae</taxon>
        <taxon>Lentisphaera</taxon>
    </lineage>
</organism>
<dbReference type="RefSeq" id="WP_274149701.1">
    <property type="nucleotide sequence ID" value="NZ_CP117811.1"/>
</dbReference>
<evidence type="ECO:0000313" key="4">
    <source>
        <dbReference type="Proteomes" id="UP001214250"/>
    </source>
</evidence>
<evidence type="ECO:0000313" key="3">
    <source>
        <dbReference type="EMBL" id="WDE95863.1"/>
    </source>
</evidence>
<dbReference type="PROSITE" id="PS50206">
    <property type="entry name" value="RHODANESE_3"/>
    <property type="match status" value="1"/>
</dbReference>
<evidence type="ECO:0000259" key="2">
    <source>
        <dbReference type="PROSITE" id="PS50206"/>
    </source>
</evidence>
<accession>A0ABY7VUS7</accession>
<dbReference type="CDD" id="cd00158">
    <property type="entry name" value="RHOD"/>
    <property type="match status" value="1"/>
</dbReference>
<feature type="transmembrane region" description="Helical" evidence="1">
    <location>
        <begin position="114"/>
        <end position="133"/>
    </location>
</feature>
<protein>
    <submittedName>
        <fullName evidence="3">Rhodanese-like domain-containing protein</fullName>
    </submittedName>
</protein>
<feature type="transmembrane region" description="Helical" evidence="1">
    <location>
        <begin position="139"/>
        <end position="162"/>
    </location>
</feature>
<keyword evidence="1" id="KW-1133">Transmembrane helix</keyword>
<keyword evidence="1" id="KW-0812">Transmembrane</keyword>
<dbReference type="InterPro" id="IPR036873">
    <property type="entry name" value="Rhodanese-like_dom_sf"/>
</dbReference>
<sequence length="170" mass="18887">MKEINPQTWQKLADGQGKYQIIDVRTAFEFGAEHLANSINIPLDEINTALINERFANTKLLLICQSGARSRKASEKLCDYTEEILCLEGGLNAWKKEGFETEELKNIISLERQVRICAGLLILTGIILMKLGFNGAEYLSAFVGAGLMFAGITDTCGMGILLTKMPWNRL</sequence>
<dbReference type="EMBL" id="CP117811">
    <property type="protein sequence ID" value="WDE95863.1"/>
    <property type="molecule type" value="Genomic_DNA"/>
</dbReference>
<dbReference type="Proteomes" id="UP001214250">
    <property type="component" value="Chromosome 1"/>
</dbReference>
<dbReference type="PANTHER" id="PTHR45431">
    <property type="entry name" value="RHODANESE-LIKE DOMAIN-CONTAINING PROTEIN 15, CHLOROPLASTIC"/>
    <property type="match status" value="1"/>
</dbReference>
<dbReference type="Pfam" id="PF00581">
    <property type="entry name" value="Rhodanese"/>
    <property type="match status" value="1"/>
</dbReference>
<dbReference type="SUPFAM" id="SSF52821">
    <property type="entry name" value="Rhodanese/Cell cycle control phosphatase"/>
    <property type="match status" value="1"/>
</dbReference>
<dbReference type="InterPro" id="IPR021309">
    <property type="entry name" value="YgaP-like_TM"/>
</dbReference>
<reference evidence="3 4" key="1">
    <citation type="submission" date="2023-02" db="EMBL/GenBank/DDBJ databases">
        <title>Genome sequence of Lentisphaera profundi SAORIC-696.</title>
        <authorList>
            <person name="Kim e."/>
            <person name="Cho J.-C."/>
            <person name="Choi A."/>
            <person name="Kang I."/>
        </authorList>
    </citation>
    <scope>NUCLEOTIDE SEQUENCE [LARGE SCALE GENOMIC DNA]</scope>
    <source>
        <strain evidence="3 4">SAORIC-696</strain>
    </source>
</reference>